<comment type="similarity">
    <text evidence="2">Belongs to the ABC transporter superfamily.</text>
</comment>
<dbReference type="InterPro" id="IPR017871">
    <property type="entry name" value="ABC_transporter-like_CS"/>
</dbReference>
<evidence type="ECO:0000256" key="3">
    <source>
        <dbReference type="ARBA" id="ARBA00022448"/>
    </source>
</evidence>
<evidence type="ECO:0000256" key="1">
    <source>
        <dbReference type="ARBA" id="ARBA00004417"/>
    </source>
</evidence>
<keyword evidence="3" id="KW-0813">Transport</keyword>
<dbReference type="Gene3D" id="3.40.50.300">
    <property type="entry name" value="P-loop containing nucleotide triphosphate hydrolases"/>
    <property type="match status" value="2"/>
</dbReference>
<dbReference type="PROSITE" id="PS00211">
    <property type="entry name" value="ABC_TRANSPORTER_1"/>
    <property type="match status" value="1"/>
</dbReference>
<dbReference type="GO" id="GO:0005886">
    <property type="term" value="C:plasma membrane"/>
    <property type="evidence" value="ECO:0007669"/>
    <property type="project" value="UniProtKB-SubCell"/>
</dbReference>
<evidence type="ECO:0000256" key="6">
    <source>
        <dbReference type="ARBA" id="ARBA00022840"/>
    </source>
</evidence>
<dbReference type="InterPro" id="IPR027417">
    <property type="entry name" value="P-loop_NTPase"/>
</dbReference>
<gene>
    <name evidence="9" type="ORF">CIK83_11005</name>
</gene>
<dbReference type="GO" id="GO:0005524">
    <property type="term" value="F:ATP binding"/>
    <property type="evidence" value="ECO:0007669"/>
    <property type="project" value="UniProtKB-KW"/>
</dbReference>
<dbReference type="GeneID" id="303189449"/>
<accession>A0A368LGY5</accession>
<dbReference type="InterPro" id="IPR003593">
    <property type="entry name" value="AAA+_ATPase"/>
</dbReference>
<dbReference type="AlphaFoldDB" id="A0A368LGY5"/>
<dbReference type="EMBL" id="QPGL01000002">
    <property type="protein sequence ID" value="RCS70004.1"/>
    <property type="molecule type" value="Genomic_DNA"/>
</dbReference>
<keyword evidence="5" id="KW-0547">Nucleotide-binding</keyword>
<keyword evidence="10" id="KW-1185">Reference proteome</keyword>
<evidence type="ECO:0000259" key="8">
    <source>
        <dbReference type="PROSITE" id="PS50893"/>
    </source>
</evidence>
<dbReference type="SMART" id="SM00382">
    <property type="entry name" value="AAA"/>
    <property type="match status" value="2"/>
</dbReference>
<organism evidence="9 10">
    <name type="scientific">Vibrio casei</name>
    <dbReference type="NCBI Taxonomy" id="673372"/>
    <lineage>
        <taxon>Bacteria</taxon>
        <taxon>Pseudomonadati</taxon>
        <taxon>Pseudomonadota</taxon>
        <taxon>Gammaproteobacteria</taxon>
        <taxon>Vibrionales</taxon>
        <taxon>Vibrionaceae</taxon>
        <taxon>Vibrio</taxon>
    </lineage>
</organism>
<dbReference type="PROSITE" id="PS50893">
    <property type="entry name" value="ABC_TRANSPORTER_2"/>
    <property type="match status" value="2"/>
</dbReference>
<dbReference type="PROSITE" id="PS00675">
    <property type="entry name" value="SIGMA54_INTERACT_1"/>
    <property type="match status" value="1"/>
</dbReference>
<name>A0A368LGY5_9VIBR</name>
<keyword evidence="7" id="KW-0472">Membrane</keyword>
<dbReference type="RefSeq" id="WP_086961235.1">
    <property type="nucleotide sequence ID" value="NZ_FUKS01000038.1"/>
</dbReference>
<dbReference type="InterPro" id="IPR050388">
    <property type="entry name" value="ABC_Ni/Peptide_Import"/>
</dbReference>
<keyword evidence="6 9" id="KW-0067">ATP-binding</keyword>
<feature type="domain" description="ABC transporter" evidence="8">
    <location>
        <begin position="5"/>
        <end position="242"/>
    </location>
</feature>
<dbReference type="GO" id="GO:0016887">
    <property type="term" value="F:ATP hydrolysis activity"/>
    <property type="evidence" value="ECO:0007669"/>
    <property type="project" value="InterPro"/>
</dbReference>
<evidence type="ECO:0000256" key="2">
    <source>
        <dbReference type="ARBA" id="ARBA00005417"/>
    </source>
</evidence>
<dbReference type="Pfam" id="PF00005">
    <property type="entry name" value="ABC_tran"/>
    <property type="match status" value="2"/>
</dbReference>
<dbReference type="PANTHER" id="PTHR43297">
    <property type="entry name" value="OLIGOPEPTIDE TRANSPORT ATP-BINDING PROTEIN APPD"/>
    <property type="match status" value="1"/>
</dbReference>
<dbReference type="SUPFAM" id="SSF52540">
    <property type="entry name" value="P-loop containing nucleoside triphosphate hydrolases"/>
    <property type="match status" value="2"/>
</dbReference>
<dbReference type="Proteomes" id="UP000252479">
    <property type="component" value="Unassembled WGS sequence"/>
</dbReference>
<comment type="caution">
    <text evidence="9">The sequence shown here is derived from an EMBL/GenBank/DDBJ whole genome shotgun (WGS) entry which is preliminary data.</text>
</comment>
<evidence type="ECO:0000256" key="4">
    <source>
        <dbReference type="ARBA" id="ARBA00022475"/>
    </source>
</evidence>
<evidence type="ECO:0000256" key="5">
    <source>
        <dbReference type="ARBA" id="ARBA00022741"/>
    </source>
</evidence>
<proteinExistence type="inferred from homology"/>
<protein>
    <submittedName>
        <fullName evidence="9">ABC transporter ATP-binding protein</fullName>
    </submittedName>
</protein>
<sequence length="466" mass="51443">MNPFLQVSNLSIKSGDVTLINNISFSLTNENPLIILGQTGSGKSLLLKFIMGTLDPELHITGQFFISGKEISYKQRSSLWGKTLSILPQEPSQTLSPLMKGHAQVSEVYRYVNKDERSLAQKKAHQSLESYGLGEHANKRPYELSGGMAQRLAMCITSAGHSDLLLVDEPSKGLDIARRDEMITHLKHRAKDGGLCVVTHDIEVAQGLGGSMIVIQKGELVEQGDTQIILGSPTHSYTKTLLASVPERWAQPHHQHKISVPILSIRNLTLHRGNRCLFTNLNLRLHAGEVIGVVGKSGSGKSSLGDVILGLINTYSGTIERFSYEMKKSHWLKIFQDPIASLPSQVTLGQLLDDLILCHQINRQRIPDMMETLRLSPELLHLKPHQASGGELQRFSILRTLLLDPILLFADEPTSRLDPVVAKEVSTMLITLAKKQGCGVLIVSHDPKLIQSLSDSVINIEDYHLS</sequence>
<evidence type="ECO:0000313" key="9">
    <source>
        <dbReference type="EMBL" id="RCS70004.1"/>
    </source>
</evidence>
<evidence type="ECO:0000313" key="10">
    <source>
        <dbReference type="Proteomes" id="UP000252479"/>
    </source>
</evidence>
<dbReference type="InterPro" id="IPR025662">
    <property type="entry name" value="Sigma_54_int_dom_ATP-bd_1"/>
</dbReference>
<feature type="domain" description="ABC transporter" evidence="8">
    <location>
        <begin position="263"/>
        <end position="465"/>
    </location>
</feature>
<comment type="subcellular location">
    <subcellularLocation>
        <location evidence="1">Cell inner membrane</location>
        <topology evidence="1">Peripheral membrane protein</topology>
    </subcellularLocation>
</comment>
<evidence type="ECO:0000256" key="7">
    <source>
        <dbReference type="ARBA" id="ARBA00023136"/>
    </source>
</evidence>
<reference evidence="9 10" key="1">
    <citation type="journal article" date="2017" name="Elife">
        <title>Extensive horizontal gene transfer in cheese-associated bacteria.</title>
        <authorList>
            <person name="Bonham K.S."/>
            <person name="Wolfe B.E."/>
            <person name="Dutton R.J."/>
        </authorList>
    </citation>
    <scope>NUCLEOTIDE SEQUENCE [LARGE SCALE GENOMIC DNA]</scope>
    <source>
        <strain evidence="9 10">JB196</strain>
    </source>
</reference>
<dbReference type="InterPro" id="IPR003439">
    <property type="entry name" value="ABC_transporter-like_ATP-bd"/>
</dbReference>
<dbReference type="PANTHER" id="PTHR43297:SF7">
    <property type="entry name" value="D,D-DIPEPTIDE TRANSPORT ATP-BINDING PROTEIN DDPD-RELATED"/>
    <property type="match status" value="1"/>
</dbReference>
<keyword evidence="4" id="KW-1003">Cell membrane</keyword>